<dbReference type="EMBL" id="CM002922">
    <property type="protein sequence ID" value="KGN66584.1"/>
    <property type="molecule type" value="Genomic_DNA"/>
</dbReference>
<proteinExistence type="predicted"/>
<reference evidence="1 2" key="3">
    <citation type="journal article" date="2010" name="BMC Genomics">
        <title>Transcriptome sequencing and comparative analysis of cucumber flowers with different sex types.</title>
        <authorList>
            <person name="Guo S."/>
            <person name="Zheng Y."/>
            <person name="Joung J.G."/>
            <person name="Liu S."/>
            <person name="Zhang Z."/>
            <person name="Crasta O.R."/>
            <person name="Sobral B.W."/>
            <person name="Xu Y."/>
            <person name="Huang S."/>
            <person name="Fei Z."/>
        </authorList>
    </citation>
    <scope>NUCLEOTIDE SEQUENCE [LARGE SCALE GENOMIC DNA]</scope>
    <source>
        <strain evidence="2">cv. 9930</strain>
    </source>
</reference>
<name>A0A0A0LZY1_CUCSA</name>
<evidence type="ECO:0000313" key="2">
    <source>
        <dbReference type="Proteomes" id="UP000029981"/>
    </source>
</evidence>
<reference evidence="1 2" key="4">
    <citation type="journal article" date="2011" name="BMC Genomics">
        <title>RNA-Seq improves annotation of protein-coding genes in the cucumber genome.</title>
        <authorList>
            <person name="Li Z."/>
            <person name="Zhang Z."/>
            <person name="Yan P."/>
            <person name="Huang S."/>
            <person name="Fei Z."/>
            <person name="Lin K."/>
        </authorList>
    </citation>
    <scope>NUCLEOTIDE SEQUENCE [LARGE SCALE GENOMIC DNA]</scope>
    <source>
        <strain evidence="2">cv. 9930</strain>
    </source>
</reference>
<accession>A0A0A0LZY1</accession>
<keyword evidence="2" id="KW-1185">Reference proteome</keyword>
<organism evidence="1 2">
    <name type="scientific">Cucumis sativus</name>
    <name type="common">Cucumber</name>
    <dbReference type="NCBI Taxonomy" id="3659"/>
    <lineage>
        <taxon>Eukaryota</taxon>
        <taxon>Viridiplantae</taxon>
        <taxon>Streptophyta</taxon>
        <taxon>Embryophyta</taxon>
        <taxon>Tracheophyta</taxon>
        <taxon>Spermatophyta</taxon>
        <taxon>Magnoliopsida</taxon>
        <taxon>eudicotyledons</taxon>
        <taxon>Gunneridae</taxon>
        <taxon>Pentapetalae</taxon>
        <taxon>rosids</taxon>
        <taxon>fabids</taxon>
        <taxon>Cucurbitales</taxon>
        <taxon>Cucurbitaceae</taxon>
        <taxon>Benincaseae</taxon>
        <taxon>Cucumis</taxon>
    </lineage>
</organism>
<dbReference type="Gramene" id="KGN66584">
    <property type="protein sequence ID" value="KGN66584"/>
    <property type="gene ID" value="Csa_1G632360"/>
</dbReference>
<evidence type="ECO:0000313" key="1">
    <source>
        <dbReference type="EMBL" id="KGN66584.1"/>
    </source>
</evidence>
<dbReference type="Proteomes" id="UP000029981">
    <property type="component" value="Chromosome 1"/>
</dbReference>
<sequence>MSSPSLSNAQLSLQGKRREGYIRPFLSFFSSVGRSFSFRVHRSPTSSSSSFVEFVSLSSVATHVSRFLSTSCHMHMHQLDPSQSSSKLEWLASIPSCAFWPPTTNL</sequence>
<protein>
    <submittedName>
        <fullName evidence="1">Uncharacterized protein</fullName>
    </submittedName>
</protein>
<reference evidence="1 2" key="2">
    <citation type="journal article" date="2009" name="PLoS ONE">
        <title>An integrated genetic and cytogenetic map of the cucumber genome.</title>
        <authorList>
            <person name="Ren Y."/>
            <person name="Zhang Z."/>
            <person name="Liu J."/>
            <person name="Staub J.E."/>
            <person name="Han Y."/>
            <person name="Cheng Z."/>
            <person name="Li X."/>
            <person name="Lu J."/>
            <person name="Miao H."/>
            <person name="Kang H."/>
            <person name="Xie B."/>
            <person name="Gu X."/>
            <person name="Wang X."/>
            <person name="Du Y."/>
            <person name="Jin W."/>
            <person name="Huang S."/>
        </authorList>
    </citation>
    <scope>NUCLEOTIDE SEQUENCE [LARGE SCALE GENOMIC DNA]</scope>
    <source>
        <strain evidence="2">cv. 9930</strain>
    </source>
</reference>
<dbReference type="AlphaFoldDB" id="A0A0A0LZY1"/>
<reference evidence="1 2" key="1">
    <citation type="journal article" date="2009" name="Nat. Genet.">
        <title>The genome of the cucumber, Cucumis sativus L.</title>
        <authorList>
            <person name="Huang S."/>
            <person name="Li R."/>
            <person name="Zhang Z."/>
            <person name="Li L."/>
            <person name="Gu X."/>
            <person name="Fan W."/>
            <person name="Lucas W.J."/>
            <person name="Wang X."/>
            <person name="Xie B."/>
            <person name="Ni P."/>
            <person name="Ren Y."/>
            <person name="Zhu H."/>
            <person name="Li J."/>
            <person name="Lin K."/>
            <person name="Jin W."/>
            <person name="Fei Z."/>
            <person name="Li G."/>
            <person name="Staub J."/>
            <person name="Kilian A."/>
            <person name="van der Vossen E.A."/>
            <person name="Wu Y."/>
            <person name="Guo J."/>
            <person name="He J."/>
            <person name="Jia Z."/>
            <person name="Ren Y."/>
            <person name="Tian G."/>
            <person name="Lu Y."/>
            <person name="Ruan J."/>
            <person name="Qian W."/>
            <person name="Wang M."/>
            <person name="Huang Q."/>
            <person name="Li B."/>
            <person name="Xuan Z."/>
            <person name="Cao J."/>
            <person name="Asan"/>
            <person name="Wu Z."/>
            <person name="Zhang J."/>
            <person name="Cai Q."/>
            <person name="Bai Y."/>
            <person name="Zhao B."/>
            <person name="Han Y."/>
            <person name="Li Y."/>
            <person name="Li X."/>
            <person name="Wang S."/>
            <person name="Shi Q."/>
            <person name="Liu S."/>
            <person name="Cho W.K."/>
            <person name="Kim J.Y."/>
            <person name="Xu Y."/>
            <person name="Heller-Uszynska K."/>
            <person name="Miao H."/>
            <person name="Cheng Z."/>
            <person name="Zhang S."/>
            <person name="Wu J."/>
            <person name="Yang Y."/>
            <person name="Kang H."/>
            <person name="Li M."/>
            <person name="Liang H."/>
            <person name="Ren X."/>
            <person name="Shi Z."/>
            <person name="Wen M."/>
            <person name="Jian M."/>
            <person name="Yang H."/>
            <person name="Zhang G."/>
            <person name="Yang Z."/>
            <person name="Chen R."/>
            <person name="Liu S."/>
            <person name="Li J."/>
            <person name="Ma L."/>
            <person name="Liu H."/>
            <person name="Zhou Y."/>
            <person name="Zhao J."/>
            <person name="Fang X."/>
            <person name="Li G."/>
            <person name="Fang L."/>
            <person name="Li Y."/>
            <person name="Liu D."/>
            <person name="Zheng H."/>
            <person name="Zhang Y."/>
            <person name="Qin N."/>
            <person name="Li Z."/>
            <person name="Yang G."/>
            <person name="Yang S."/>
            <person name="Bolund L."/>
            <person name="Kristiansen K."/>
            <person name="Zheng H."/>
            <person name="Li S."/>
            <person name="Zhang X."/>
            <person name="Yang H."/>
            <person name="Wang J."/>
            <person name="Sun R."/>
            <person name="Zhang B."/>
            <person name="Jiang S."/>
            <person name="Wang J."/>
            <person name="Du Y."/>
            <person name="Li S."/>
        </authorList>
    </citation>
    <scope>NUCLEOTIDE SEQUENCE [LARGE SCALE GENOMIC DNA]</scope>
    <source>
        <strain evidence="2">cv. 9930</strain>
    </source>
</reference>
<gene>
    <name evidence="1" type="ORF">Csa_1G632360</name>
</gene>